<dbReference type="AlphaFoldDB" id="A0A0K9PIY1"/>
<dbReference type="Gene3D" id="3.30.160.60">
    <property type="entry name" value="Classic Zinc Finger"/>
    <property type="match status" value="1"/>
</dbReference>
<keyword evidence="3" id="KW-1185">Reference proteome</keyword>
<dbReference type="InterPro" id="IPR013087">
    <property type="entry name" value="Znf_C2H2_type"/>
</dbReference>
<sequence>MAGRELVLKKENGNINLKEESMKVKLRDVWNKGHPYVEIREEGKGFVFFCSLCLTKCFSDTVLDDHLRGNRHSKRRVFSDSTLFNDIPWPFNDGVLFCYNQPGKGKQLLYPRIFYNNKMTSEFNTNSKDGCLVKAANGHGRTSKSAFFYDDCSDNLGIVESLNDCVPLISNDNLSLATVGDGETFIDATDDNYKIIHGALIKERQSVVGIRLMGYGHISARLCKTDELGSKTGRIWCAWLGDDKADLLRIALSDFAIVNFSYTYDLGRKANVDDTNMLISSESFLGIEDASSPQKFDSRSAGATRQKKRRKKLVVESTGSFSGDSSCENCSDSNSFSAQTKILSGPRNISSKDMRKELIKKKHLAAGKKCDICQQPMLPNKDVSTLLNLKTGKLACNSRNTNGAFHTFHISCLIHWVLVCELEVWNNNKGKKKRGRKGKMALKEHHISSILCPECQGTGVNMKENLLEKPIIPLTEIFLCKMKAIRGHRSWKKDPKDLPNSSTGLHFSAGDLVQEKTLPNKLLQFYRVEY</sequence>
<dbReference type="PROSITE" id="PS00028">
    <property type="entry name" value="ZINC_FINGER_C2H2_1"/>
    <property type="match status" value="1"/>
</dbReference>
<organism evidence="2 3">
    <name type="scientific">Zostera marina</name>
    <name type="common">Eelgrass</name>
    <dbReference type="NCBI Taxonomy" id="29655"/>
    <lineage>
        <taxon>Eukaryota</taxon>
        <taxon>Viridiplantae</taxon>
        <taxon>Streptophyta</taxon>
        <taxon>Embryophyta</taxon>
        <taxon>Tracheophyta</taxon>
        <taxon>Spermatophyta</taxon>
        <taxon>Magnoliopsida</taxon>
        <taxon>Liliopsida</taxon>
        <taxon>Zosteraceae</taxon>
        <taxon>Zostera</taxon>
    </lineage>
</organism>
<dbReference type="OrthoDB" id="415696at2759"/>
<feature type="domain" description="C2H2-type" evidence="1">
    <location>
        <begin position="50"/>
        <end position="72"/>
    </location>
</feature>
<dbReference type="OMA" id="LCNQYDS"/>
<reference evidence="3" key="1">
    <citation type="journal article" date="2016" name="Nature">
        <title>The genome of the seagrass Zostera marina reveals angiosperm adaptation to the sea.</title>
        <authorList>
            <person name="Olsen J.L."/>
            <person name="Rouze P."/>
            <person name="Verhelst B."/>
            <person name="Lin Y.-C."/>
            <person name="Bayer T."/>
            <person name="Collen J."/>
            <person name="Dattolo E."/>
            <person name="De Paoli E."/>
            <person name="Dittami S."/>
            <person name="Maumus F."/>
            <person name="Michel G."/>
            <person name="Kersting A."/>
            <person name="Lauritano C."/>
            <person name="Lohaus R."/>
            <person name="Toepel M."/>
            <person name="Tonon T."/>
            <person name="Vanneste K."/>
            <person name="Amirebrahimi M."/>
            <person name="Brakel J."/>
            <person name="Bostroem C."/>
            <person name="Chovatia M."/>
            <person name="Grimwood J."/>
            <person name="Jenkins J.W."/>
            <person name="Jueterbock A."/>
            <person name="Mraz A."/>
            <person name="Stam W.T."/>
            <person name="Tice H."/>
            <person name="Bornberg-Bauer E."/>
            <person name="Green P.J."/>
            <person name="Pearson G.A."/>
            <person name="Procaccini G."/>
            <person name="Duarte C.M."/>
            <person name="Schmutz J."/>
            <person name="Reusch T.B.H."/>
            <person name="Van de Peer Y."/>
        </authorList>
    </citation>
    <scope>NUCLEOTIDE SEQUENCE [LARGE SCALE GENOMIC DNA]</scope>
    <source>
        <strain evidence="3">cv. Finnish</strain>
    </source>
</reference>
<protein>
    <recommendedName>
        <fullName evidence="1">C2H2-type domain-containing protein</fullName>
    </recommendedName>
</protein>
<name>A0A0K9PIY1_ZOSMR</name>
<evidence type="ECO:0000313" key="2">
    <source>
        <dbReference type="EMBL" id="KMZ69033.1"/>
    </source>
</evidence>
<dbReference type="Pfam" id="PF12874">
    <property type="entry name" value="zf-met"/>
    <property type="match status" value="1"/>
</dbReference>
<evidence type="ECO:0000259" key="1">
    <source>
        <dbReference type="PROSITE" id="PS00028"/>
    </source>
</evidence>
<proteinExistence type="predicted"/>
<dbReference type="EMBL" id="LFYR01000794">
    <property type="protein sequence ID" value="KMZ69033.1"/>
    <property type="molecule type" value="Genomic_DNA"/>
</dbReference>
<dbReference type="PANTHER" id="PTHR35497">
    <property type="entry name" value="ACYL-UDP-N-ACETYLGLUCOSAMINE O-ACYLTRANSFERASE"/>
    <property type="match status" value="1"/>
</dbReference>
<gene>
    <name evidence="2" type="ORF">ZOSMA_223G00300</name>
</gene>
<evidence type="ECO:0000313" key="3">
    <source>
        <dbReference type="Proteomes" id="UP000036987"/>
    </source>
</evidence>
<dbReference type="PANTHER" id="PTHR35497:SF1">
    <property type="entry name" value="ACYL-UDP-N-ACETYLGLUCOSAMINE O-ACYLTRANSFERASE"/>
    <property type="match status" value="1"/>
</dbReference>
<accession>A0A0K9PIY1</accession>
<dbReference type="Proteomes" id="UP000036987">
    <property type="component" value="Unassembled WGS sequence"/>
</dbReference>
<comment type="caution">
    <text evidence="2">The sequence shown here is derived from an EMBL/GenBank/DDBJ whole genome shotgun (WGS) entry which is preliminary data.</text>
</comment>